<dbReference type="AlphaFoldDB" id="A0A7Z0PEX3"/>
<proteinExistence type="inferred from homology"/>
<comment type="subcellular location">
    <subcellularLocation>
        <location evidence="8">Cytoplasm</location>
    </subcellularLocation>
</comment>
<name>A0A7Z0PEX3_9FUSO</name>
<dbReference type="EMBL" id="JABMKT010000004">
    <property type="protein sequence ID" value="NYV27483.1"/>
    <property type="molecule type" value="Genomic_DNA"/>
</dbReference>
<dbReference type="InterPro" id="IPR027417">
    <property type="entry name" value="P-loop_NTPase"/>
</dbReference>
<feature type="region of interest" description="Domain IV, binds dsDNA" evidence="8">
    <location>
        <begin position="322"/>
        <end position="443"/>
    </location>
</feature>
<evidence type="ECO:0000259" key="11">
    <source>
        <dbReference type="SMART" id="SM00382"/>
    </source>
</evidence>
<comment type="subunit">
    <text evidence="8">Oligomerizes as a right-handed, spiral filament on DNA at oriC.</text>
</comment>
<dbReference type="GO" id="GO:0005524">
    <property type="term" value="F:ATP binding"/>
    <property type="evidence" value="ECO:0007669"/>
    <property type="project" value="UniProtKB-UniRule"/>
</dbReference>
<dbReference type="PANTHER" id="PTHR30050:SF2">
    <property type="entry name" value="CHROMOSOMAL REPLICATION INITIATOR PROTEIN DNAA"/>
    <property type="match status" value="1"/>
</dbReference>
<dbReference type="GO" id="GO:0003688">
    <property type="term" value="F:DNA replication origin binding"/>
    <property type="evidence" value="ECO:0007669"/>
    <property type="project" value="UniProtKB-UniRule"/>
</dbReference>
<dbReference type="PRINTS" id="PR00051">
    <property type="entry name" value="DNAA"/>
</dbReference>
<evidence type="ECO:0000256" key="7">
    <source>
        <dbReference type="ARBA" id="ARBA00023125"/>
    </source>
</evidence>
<gene>
    <name evidence="8" type="primary">dnaA</name>
    <name evidence="13" type="ORF">HP397_01395</name>
</gene>
<keyword evidence="4 8" id="KW-0547">Nucleotide-binding</keyword>
<evidence type="ECO:0000256" key="10">
    <source>
        <dbReference type="RuleBase" id="RU004227"/>
    </source>
</evidence>
<evidence type="ECO:0000256" key="1">
    <source>
        <dbReference type="ARBA" id="ARBA00006583"/>
    </source>
</evidence>
<dbReference type="GO" id="GO:0005886">
    <property type="term" value="C:plasma membrane"/>
    <property type="evidence" value="ECO:0007669"/>
    <property type="project" value="TreeGrafter"/>
</dbReference>
<dbReference type="RefSeq" id="WP_067321404.1">
    <property type="nucleotide sequence ID" value="NZ_CBCRWS010000030.1"/>
</dbReference>
<feature type="domain" description="Chromosomal replication initiator DnaA C-terminal" evidence="12">
    <location>
        <begin position="349"/>
        <end position="417"/>
    </location>
</feature>
<feature type="binding site" evidence="8">
    <location>
        <position position="144"/>
    </location>
    <ligand>
        <name>ATP</name>
        <dbReference type="ChEBI" id="CHEBI:30616"/>
    </ligand>
</feature>
<dbReference type="Gene3D" id="1.10.8.60">
    <property type="match status" value="1"/>
</dbReference>
<evidence type="ECO:0000313" key="13">
    <source>
        <dbReference type="EMBL" id="NYV27483.1"/>
    </source>
</evidence>
<dbReference type="SUPFAM" id="SSF48295">
    <property type="entry name" value="TrpR-like"/>
    <property type="match status" value="1"/>
</dbReference>
<dbReference type="InterPro" id="IPR001957">
    <property type="entry name" value="Chromosome_initiator_DnaA"/>
</dbReference>
<feature type="region of interest" description="Domain I, interacts with DnaA modulators" evidence="8">
    <location>
        <begin position="1"/>
        <end position="97"/>
    </location>
</feature>
<comment type="function">
    <text evidence="8 9">Plays an essential role in the initiation and regulation of chromosomal replication. ATP-DnaA binds to the origin of replication (oriC) to initiate formation of the DNA replication initiation complex once per cell cycle. Binds the DnaA box (a 9 base pair repeat at the origin) and separates the double-stranded (ds)DNA. Forms a right-handed helical filament on oriC DNA; dsDNA binds to the exterior of the filament while single-stranded (ss)DNA is stabiized in the filament's interior. The ATP-DnaA-oriC complex binds and stabilizes one strand of the AT-rich DNA unwinding element (DUE), permitting loading of DNA polymerase. After initiation quickly degrades to an ADP-DnaA complex that is not apt for DNA replication. Binds acidic phospholipids.</text>
</comment>
<dbReference type="InterPro" id="IPR010921">
    <property type="entry name" value="Trp_repressor/repl_initiator"/>
</dbReference>
<evidence type="ECO:0000256" key="2">
    <source>
        <dbReference type="ARBA" id="ARBA00022490"/>
    </source>
</evidence>
<keyword evidence="5 8" id="KW-0067">ATP-binding</keyword>
<evidence type="ECO:0000256" key="9">
    <source>
        <dbReference type="RuleBase" id="RU000577"/>
    </source>
</evidence>
<dbReference type="PANTHER" id="PTHR30050">
    <property type="entry name" value="CHROMOSOMAL REPLICATION INITIATOR PROTEIN DNAA"/>
    <property type="match status" value="1"/>
</dbReference>
<protein>
    <recommendedName>
        <fullName evidence="8 9">Chromosomal replication initiator protein DnaA</fullName>
    </recommendedName>
</protein>
<feature type="binding site" evidence="8">
    <location>
        <position position="146"/>
    </location>
    <ligand>
        <name>ATP</name>
        <dbReference type="ChEBI" id="CHEBI:30616"/>
    </ligand>
</feature>
<dbReference type="HAMAP" id="MF_00377">
    <property type="entry name" value="DnaA_bact"/>
    <property type="match status" value="1"/>
</dbReference>
<feature type="binding site" evidence="8">
    <location>
        <position position="147"/>
    </location>
    <ligand>
        <name>ATP</name>
        <dbReference type="ChEBI" id="CHEBI:30616"/>
    </ligand>
</feature>
<dbReference type="Proteomes" id="UP000526184">
    <property type="component" value="Unassembled WGS sequence"/>
</dbReference>
<comment type="caution">
    <text evidence="13">The sequence shown here is derived from an EMBL/GenBank/DDBJ whole genome shotgun (WGS) entry which is preliminary data.</text>
</comment>
<dbReference type="Pfam" id="PF00308">
    <property type="entry name" value="Bac_DnaA"/>
    <property type="match status" value="1"/>
</dbReference>
<dbReference type="CDD" id="cd06571">
    <property type="entry name" value="Bac_DnaA_C"/>
    <property type="match status" value="1"/>
</dbReference>
<keyword evidence="14" id="KW-1185">Reference proteome</keyword>
<comment type="similarity">
    <text evidence="1 8 10">Belongs to the DnaA family.</text>
</comment>
<dbReference type="SMART" id="SM00760">
    <property type="entry name" value="Bac_DnaA_C"/>
    <property type="match status" value="1"/>
</dbReference>
<dbReference type="Pfam" id="PF08299">
    <property type="entry name" value="Bac_DnaA_C"/>
    <property type="match status" value="1"/>
</dbReference>
<keyword evidence="2 8" id="KW-0963">Cytoplasm</keyword>
<keyword evidence="7 8" id="KW-0238">DNA-binding</keyword>
<comment type="caution">
    <text evidence="8">Lacks conserved residue(s) required for the propagation of feature annotation.</text>
</comment>
<dbReference type="CDD" id="cd00009">
    <property type="entry name" value="AAA"/>
    <property type="match status" value="1"/>
</dbReference>
<keyword evidence="6 8" id="KW-0446">Lipid-binding</keyword>
<dbReference type="InterPro" id="IPR020591">
    <property type="entry name" value="Chromosome_initiator_DnaA-like"/>
</dbReference>
<evidence type="ECO:0000256" key="4">
    <source>
        <dbReference type="ARBA" id="ARBA00022741"/>
    </source>
</evidence>
<sequence>MLEPSKLWEALKKSLEENQIILSESTKNAIKPLDFSNSTLILSIEDFRSYTEIENIKKEIEKLANQQYSLLLGEISIETQKNFKDLMNNNIVSKKEKFFNNLNEKFTFDNYIVGDNNLFAYKLGMAILDGKLSHSPLMIYGDSGLGKTHLAQAIGNEMLQKNPDAKVFYTTSTEFANELIKSFSERSTISFKDKYTDLDMLIVDDIQFFENIFGKGDDKIQKEFYNAFNTLHMANKPIILISDKYPEELTNVEARLISRLVSGALVELKMPDKTARISIIKTILDNESINMDQDLMYFIAGELETNIRELEGFVRTIVARVGLMGEEPNKEMIVQELNKKIIKKKEAINTEKIFEIVSNYYDISIEEILGKSRKAEIVRARDASRYLLTYVLKITLGDIGKLFGSDHSSVVKALEKINTMEKNDPNNQLLKDIKVLKKNIENL</sequence>
<dbReference type="InterPro" id="IPR013317">
    <property type="entry name" value="DnaA_dom"/>
</dbReference>
<evidence type="ECO:0000259" key="12">
    <source>
        <dbReference type="SMART" id="SM00760"/>
    </source>
</evidence>
<dbReference type="SMART" id="SM00382">
    <property type="entry name" value="AAA"/>
    <property type="match status" value="1"/>
</dbReference>
<dbReference type="SUPFAM" id="SSF52540">
    <property type="entry name" value="P-loop containing nucleoside triphosphate hydrolases"/>
    <property type="match status" value="1"/>
</dbReference>
<accession>A0A7Z0PEX3</accession>
<evidence type="ECO:0000313" key="14">
    <source>
        <dbReference type="Proteomes" id="UP000526184"/>
    </source>
</evidence>
<dbReference type="Gene3D" id="3.40.50.300">
    <property type="entry name" value="P-loop containing nucleotide triphosphate hydrolases"/>
    <property type="match status" value="1"/>
</dbReference>
<comment type="domain">
    <text evidence="8">Domain I is involved in oligomerization and binding regulators, domain II is flexibile and of varying length in different bacteria, domain III forms the AAA+ region, while domain IV binds dsDNA.</text>
</comment>
<organism evidence="13 14">
    <name type="scientific">Streptobacillus felis</name>
    <dbReference type="NCBI Taxonomy" id="1384509"/>
    <lineage>
        <taxon>Bacteria</taxon>
        <taxon>Fusobacteriati</taxon>
        <taxon>Fusobacteriota</taxon>
        <taxon>Fusobacteriia</taxon>
        <taxon>Fusobacteriales</taxon>
        <taxon>Leptotrichiaceae</taxon>
        <taxon>Streptobacillus</taxon>
    </lineage>
</organism>
<feature type="binding site" evidence="8">
    <location>
        <position position="148"/>
    </location>
    <ligand>
        <name>ATP</name>
        <dbReference type="ChEBI" id="CHEBI:30616"/>
    </ligand>
</feature>
<reference evidence="13 14" key="1">
    <citation type="submission" date="2020-05" db="EMBL/GenBank/DDBJ databases">
        <title>Streptobacillus felis strain LHL191014123.</title>
        <authorList>
            <person name="Fawzy A."/>
            <person name="Rau J."/>
            <person name="Risse K."/>
            <person name="Schauerte N."/>
            <person name="Geiger C."/>
            <person name="Blom J."/>
            <person name="Imirzalioglu C."/>
            <person name="Falgenhauer J."/>
            <person name="Bach A."/>
            <person name="Herden C."/>
            <person name="Eisenberg T."/>
        </authorList>
    </citation>
    <scope>NUCLEOTIDE SEQUENCE [LARGE SCALE GENOMIC DNA]</scope>
    <source>
        <strain evidence="13 14">LHL191014123</strain>
    </source>
</reference>
<evidence type="ECO:0000256" key="3">
    <source>
        <dbReference type="ARBA" id="ARBA00022705"/>
    </source>
</evidence>
<dbReference type="GO" id="GO:0006275">
    <property type="term" value="P:regulation of DNA replication"/>
    <property type="evidence" value="ECO:0007669"/>
    <property type="project" value="UniProtKB-UniRule"/>
</dbReference>
<dbReference type="GO" id="GO:0008289">
    <property type="term" value="F:lipid binding"/>
    <property type="evidence" value="ECO:0007669"/>
    <property type="project" value="UniProtKB-KW"/>
</dbReference>
<evidence type="ECO:0000256" key="6">
    <source>
        <dbReference type="ARBA" id="ARBA00023121"/>
    </source>
</evidence>
<keyword evidence="3 8" id="KW-0235">DNA replication</keyword>
<dbReference type="GO" id="GO:0006270">
    <property type="term" value="P:DNA replication initiation"/>
    <property type="evidence" value="ECO:0007669"/>
    <property type="project" value="UniProtKB-UniRule"/>
</dbReference>
<dbReference type="InterPro" id="IPR003593">
    <property type="entry name" value="AAA+_ATPase"/>
</dbReference>
<dbReference type="InterPro" id="IPR013159">
    <property type="entry name" value="DnaA_C"/>
</dbReference>
<dbReference type="Gene3D" id="1.10.1750.10">
    <property type="match status" value="1"/>
</dbReference>
<evidence type="ECO:0000256" key="8">
    <source>
        <dbReference type="HAMAP-Rule" id="MF_00377"/>
    </source>
</evidence>
<feature type="domain" description="AAA+ ATPase" evidence="11">
    <location>
        <begin position="133"/>
        <end position="271"/>
    </location>
</feature>
<evidence type="ECO:0000256" key="5">
    <source>
        <dbReference type="ARBA" id="ARBA00022840"/>
    </source>
</evidence>
<dbReference type="GO" id="GO:0005737">
    <property type="term" value="C:cytoplasm"/>
    <property type="evidence" value="ECO:0007669"/>
    <property type="project" value="UniProtKB-SubCell"/>
</dbReference>